<name>L0DKR4_SINAD</name>
<protein>
    <submittedName>
        <fullName evidence="2">Putative oxidoreductase of aldo/keto reductase family</fullName>
    </submittedName>
</protein>
<dbReference type="Gene3D" id="3.20.20.100">
    <property type="entry name" value="NADP-dependent oxidoreductase domain"/>
    <property type="match status" value="1"/>
</dbReference>
<dbReference type="InterPro" id="IPR006311">
    <property type="entry name" value="TAT_signal"/>
</dbReference>
<dbReference type="PROSITE" id="PS51318">
    <property type="entry name" value="TAT"/>
    <property type="match status" value="1"/>
</dbReference>
<dbReference type="CDD" id="cd19105">
    <property type="entry name" value="AKR_unchar"/>
    <property type="match status" value="1"/>
</dbReference>
<organism evidence="2 3">
    <name type="scientific">Singulisphaera acidiphila (strain ATCC BAA-1392 / DSM 18658 / VKM B-2454 / MOB10)</name>
    <dbReference type="NCBI Taxonomy" id="886293"/>
    <lineage>
        <taxon>Bacteria</taxon>
        <taxon>Pseudomonadati</taxon>
        <taxon>Planctomycetota</taxon>
        <taxon>Planctomycetia</taxon>
        <taxon>Isosphaerales</taxon>
        <taxon>Isosphaeraceae</taxon>
        <taxon>Singulisphaera</taxon>
    </lineage>
</organism>
<dbReference type="SUPFAM" id="SSF51430">
    <property type="entry name" value="NAD(P)-linked oxidoreductase"/>
    <property type="match status" value="1"/>
</dbReference>
<evidence type="ECO:0000259" key="1">
    <source>
        <dbReference type="Pfam" id="PF00248"/>
    </source>
</evidence>
<dbReference type="HOGENOM" id="CLU_023205_3_3_0"/>
<feature type="domain" description="NADP-dependent oxidoreductase" evidence="1">
    <location>
        <begin position="75"/>
        <end position="252"/>
    </location>
</feature>
<dbReference type="OrthoDB" id="253560at2"/>
<proteinExistence type="predicted"/>
<dbReference type="KEGG" id="saci:Sinac_5258"/>
<dbReference type="PANTHER" id="PTHR43312:SF1">
    <property type="entry name" value="NADP-DEPENDENT OXIDOREDUCTASE DOMAIN-CONTAINING PROTEIN"/>
    <property type="match status" value="1"/>
</dbReference>
<dbReference type="PANTHER" id="PTHR43312">
    <property type="entry name" value="D-THREO-ALDOSE 1-DEHYDROGENASE"/>
    <property type="match status" value="1"/>
</dbReference>
<dbReference type="EMBL" id="CP003364">
    <property type="protein sequence ID" value="AGA29410.1"/>
    <property type="molecule type" value="Genomic_DNA"/>
</dbReference>
<dbReference type="Proteomes" id="UP000010798">
    <property type="component" value="Chromosome"/>
</dbReference>
<dbReference type="eggNOG" id="COG1453">
    <property type="taxonomic scope" value="Bacteria"/>
</dbReference>
<evidence type="ECO:0000313" key="2">
    <source>
        <dbReference type="EMBL" id="AGA29410.1"/>
    </source>
</evidence>
<accession>L0DKR4</accession>
<dbReference type="InterPro" id="IPR020471">
    <property type="entry name" value="AKR"/>
</dbReference>
<gene>
    <name evidence="2" type="ordered locus">Sinac_5258</name>
</gene>
<dbReference type="STRING" id="886293.Sinac_5258"/>
<dbReference type="AlphaFoldDB" id="L0DKR4"/>
<dbReference type="PRINTS" id="PR00069">
    <property type="entry name" value="ALDKETRDTASE"/>
</dbReference>
<evidence type="ECO:0000313" key="3">
    <source>
        <dbReference type="Proteomes" id="UP000010798"/>
    </source>
</evidence>
<sequence length="407" mass="44588">MHENDNSVSEVNRRSFLQTGAIATASAMTVASATGSLAAPPAVKKTTLPVRPLGNTGATVTILNLGTWKSPGTDRLLRFAYSNGVRYFDTAKSYGSEPAIARWLQAMPEVRKEIFLATKDHPNSPRDLIPLLDSRLAALQTDYLDLFFIHGIGSDYGPQSMDWPKSKELKETIETIKKSGKARFVGISCHDPKRAEYIQAAADGGFVDVVMLQFTPWLEKDAPLNRALDACHKRGIGLVSMKQVAGHGELEDVVKRVPTLKEKGLTPYQGLLHAIWSDERISSCCVSMRNTDQITENSLAASGFTAMNQAEIEQLRDACLAAGPTFCADCDGRCARAAGTDASLGDLTRLLTYHDQYGYRNEAKRLYSLMSESDRNWAGADLDAAQRACPNRLDFTALLPRIDRNLA</sequence>
<dbReference type="RefSeq" id="WP_015248513.1">
    <property type="nucleotide sequence ID" value="NC_019892.1"/>
</dbReference>
<keyword evidence="3" id="KW-1185">Reference proteome</keyword>
<dbReference type="Pfam" id="PF00248">
    <property type="entry name" value="Aldo_ket_red"/>
    <property type="match status" value="1"/>
</dbReference>
<dbReference type="GO" id="GO:0016491">
    <property type="term" value="F:oxidoreductase activity"/>
    <property type="evidence" value="ECO:0007669"/>
    <property type="project" value="InterPro"/>
</dbReference>
<dbReference type="InterPro" id="IPR023210">
    <property type="entry name" value="NADP_OxRdtase_dom"/>
</dbReference>
<dbReference type="InterPro" id="IPR053135">
    <property type="entry name" value="AKR2_Oxidoreductase"/>
</dbReference>
<dbReference type="InterPro" id="IPR036812">
    <property type="entry name" value="NAD(P)_OxRdtase_dom_sf"/>
</dbReference>
<reference evidence="2 3" key="1">
    <citation type="submission" date="2012-02" db="EMBL/GenBank/DDBJ databases">
        <title>Complete sequence of chromosome of Singulisphaera acidiphila DSM 18658.</title>
        <authorList>
            <consortium name="US DOE Joint Genome Institute (JGI-PGF)"/>
            <person name="Lucas S."/>
            <person name="Copeland A."/>
            <person name="Lapidus A."/>
            <person name="Glavina del Rio T."/>
            <person name="Dalin E."/>
            <person name="Tice H."/>
            <person name="Bruce D."/>
            <person name="Goodwin L."/>
            <person name="Pitluck S."/>
            <person name="Peters L."/>
            <person name="Ovchinnikova G."/>
            <person name="Chertkov O."/>
            <person name="Kyrpides N."/>
            <person name="Mavromatis K."/>
            <person name="Ivanova N."/>
            <person name="Brettin T."/>
            <person name="Detter J.C."/>
            <person name="Han C."/>
            <person name="Larimer F."/>
            <person name="Land M."/>
            <person name="Hauser L."/>
            <person name="Markowitz V."/>
            <person name="Cheng J.-F."/>
            <person name="Hugenholtz P."/>
            <person name="Woyke T."/>
            <person name="Wu D."/>
            <person name="Tindall B."/>
            <person name="Pomrenke H."/>
            <person name="Brambilla E."/>
            <person name="Klenk H.-P."/>
            <person name="Eisen J.A."/>
        </authorList>
    </citation>
    <scope>NUCLEOTIDE SEQUENCE [LARGE SCALE GENOMIC DNA]</scope>
    <source>
        <strain evidence="3">ATCC BAA-1392 / DSM 18658 / VKM B-2454 / MOB10</strain>
    </source>
</reference>